<gene>
    <name evidence="1" type="ORF">PHMEG_0001405</name>
</gene>
<proteinExistence type="predicted"/>
<dbReference type="EMBL" id="NBNE01000050">
    <property type="protein sequence ID" value="OWZ23674.1"/>
    <property type="molecule type" value="Genomic_DNA"/>
</dbReference>
<dbReference type="Proteomes" id="UP000198211">
    <property type="component" value="Unassembled WGS sequence"/>
</dbReference>
<organism evidence="1 2">
    <name type="scientific">Phytophthora megakarya</name>
    <dbReference type="NCBI Taxonomy" id="4795"/>
    <lineage>
        <taxon>Eukaryota</taxon>
        <taxon>Sar</taxon>
        <taxon>Stramenopiles</taxon>
        <taxon>Oomycota</taxon>
        <taxon>Peronosporomycetes</taxon>
        <taxon>Peronosporales</taxon>
        <taxon>Peronosporaceae</taxon>
        <taxon>Phytophthora</taxon>
    </lineage>
</organism>
<comment type="caution">
    <text evidence="1">The sequence shown here is derived from an EMBL/GenBank/DDBJ whole genome shotgun (WGS) entry which is preliminary data.</text>
</comment>
<protein>
    <submittedName>
        <fullName evidence="1">Uncharacterized protein</fullName>
    </submittedName>
</protein>
<keyword evidence="2" id="KW-1185">Reference proteome</keyword>
<name>A0A225X0M4_9STRA</name>
<evidence type="ECO:0000313" key="2">
    <source>
        <dbReference type="Proteomes" id="UP000198211"/>
    </source>
</evidence>
<accession>A0A225X0M4</accession>
<evidence type="ECO:0000313" key="1">
    <source>
        <dbReference type="EMBL" id="OWZ23674.1"/>
    </source>
</evidence>
<reference evidence="2" key="1">
    <citation type="submission" date="2017-03" db="EMBL/GenBank/DDBJ databases">
        <title>Phytopthora megakarya and P. palmivora, two closely related causual agents of cacao black pod achieved similar genome size and gene model numbers by different mechanisms.</title>
        <authorList>
            <person name="Ali S."/>
            <person name="Shao J."/>
            <person name="Larry D.J."/>
            <person name="Kronmiller B."/>
            <person name="Shen D."/>
            <person name="Strem M.D."/>
            <person name="Melnick R.L."/>
            <person name="Guiltinan M.J."/>
            <person name="Tyler B.M."/>
            <person name="Meinhardt L.W."/>
            <person name="Bailey B.A."/>
        </authorList>
    </citation>
    <scope>NUCLEOTIDE SEQUENCE [LARGE SCALE GENOMIC DNA]</scope>
    <source>
        <strain evidence="2">zdho120</strain>
    </source>
</reference>
<dbReference type="AlphaFoldDB" id="A0A225X0M4"/>
<sequence>MWIADLNATRQGIGRTQDRPVPTALCEACQCAALLQTFLFEAGFPFDNKIPDWFRTRASQISTD</sequence>